<keyword evidence="5" id="KW-0808">Transferase</keyword>
<keyword evidence="10 11" id="KW-0472">Membrane</keyword>
<dbReference type="GO" id="GO:0006493">
    <property type="term" value="P:protein O-linked glycosylation"/>
    <property type="evidence" value="ECO:0007669"/>
    <property type="project" value="TreeGrafter"/>
</dbReference>
<dbReference type="AlphaFoldDB" id="A0A9Q0N5T3"/>
<evidence type="ECO:0000256" key="2">
    <source>
        <dbReference type="ARBA" id="ARBA00008661"/>
    </source>
</evidence>
<reference evidence="13" key="1">
    <citation type="submission" date="2022-07" db="EMBL/GenBank/DDBJ databases">
        <authorList>
            <person name="Trinca V."/>
            <person name="Uliana J.V.C."/>
            <person name="Torres T.T."/>
            <person name="Ward R.J."/>
            <person name="Monesi N."/>
        </authorList>
    </citation>
    <scope>NUCLEOTIDE SEQUENCE</scope>
    <source>
        <strain evidence="13">HSMRA1968</strain>
        <tissue evidence="13">Whole embryos</tissue>
    </source>
</reference>
<accession>A0A9Q0N5T3</accession>
<evidence type="ECO:0000313" key="13">
    <source>
        <dbReference type="EMBL" id="KAJ6644093.1"/>
    </source>
</evidence>
<dbReference type="GO" id="GO:0000786">
    <property type="term" value="C:nucleosome"/>
    <property type="evidence" value="ECO:0007669"/>
    <property type="project" value="InterPro"/>
</dbReference>
<evidence type="ECO:0000256" key="10">
    <source>
        <dbReference type="ARBA" id="ARBA00023136"/>
    </source>
</evidence>
<dbReference type="PANTHER" id="PTHR11214:SF314">
    <property type="entry name" value="HEXOSYLTRANSFERASE"/>
    <property type="match status" value="1"/>
</dbReference>
<dbReference type="GO" id="GO:0003677">
    <property type="term" value="F:DNA binding"/>
    <property type="evidence" value="ECO:0007669"/>
    <property type="project" value="InterPro"/>
</dbReference>
<dbReference type="InterPro" id="IPR009072">
    <property type="entry name" value="Histone-fold"/>
</dbReference>
<dbReference type="InterPro" id="IPR002659">
    <property type="entry name" value="Glyco_trans_31"/>
</dbReference>
<dbReference type="Pfam" id="PF01762">
    <property type="entry name" value="Galactosyl_T"/>
    <property type="match status" value="2"/>
</dbReference>
<evidence type="ECO:0000256" key="7">
    <source>
        <dbReference type="ARBA" id="ARBA00022968"/>
    </source>
</evidence>
<evidence type="ECO:0000256" key="11">
    <source>
        <dbReference type="SAM" id="Phobius"/>
    </source>
</evidence>
<feature type="domain" description="Core Histone H2A/H2B/H3" evidence="12">
    <location>
        <begin position="521"/>
        <end position="608"/>
    </location>
</feature>
<dbReference type="Pfam" id="PF00125">
    <property type="entry name" value="Histone"/>
    <property type="match status" value="1"/>
</dbReference>
<dbReference type="OrthoDB" id="5512589at2759"/>
<evidence type="ECO:0000313" key="14">
    <source>
        <dbReference type="Proteomes" id="UP001151699"/>
    </source>
</evidence>
<organism evidence="13 14">
    <name type="scientific">Pseudolycoriella hygida</name>
    <dbReference type="NCBI Taxonomy" id="35572"/>
    <lineage>
        <taxon>Eukaryota</taxon>
        <taxon>Metazoa</taxon>
        <taxon>Ecdysozoa</taxon>
        <taxon>Arthropoda</taxon>
        <taxon>Hexapoda</taxon>
        <taxon>Insecta</taxon>
        <taxon>Pterygota</taxon>
        <taxon>Neoptera</taxon>
        <taxon>Endopterygota</taxon>
        <taxon>Diptera</taxon>
        <taxon>Nematocera</taxon>
        <taxon>Sciaroidea</taxon>
        <taxon>Sciaridae</taxon>
        <taxon>Pseudolycoriella</taxon>
    </lineage>
</organism>
<dbReference type="Gene3D" id="1.10.20.10">
    <property type="entry name" value="Histone, subunit A"/>
    <property type="match status" value="1"/>
</dbReference>
<keyword evidence="6 11" id="KW-0812">Transmembrane</keyword>
<keyword evidence="14" id="KW-1185">Reference proteome</keyword>
<keyword evidence="7" id="KW-0735">Signal-anchor</keyword>
<dbReference type="GO" id="GO:0046982">
    <property type="term" value="F:protein heterodimerization activity"/>
    <property type="evidence" value="ECO:0007669"/>
    <property type="project" value="InterPro"/>
</dbReference>
<evidence type="ECO:0000256" key="5">
    <source>
        <dbReference type="ARBA" id="ARBA00022679"/>
    </source>
</evidence>
<name>A0A9Q0N5T3_9DIPT</name>
<dbReference type="InterPro" id="IPR000164">
    <property type="entry name" value="Histone_H3/CENP-A"/>
</dbReference>
<dbReference type="PANTHER" id="PTHR11214">
    <property type="entry name" value="BETA-1,3-N-ACETYLGLUCOSAMINYLTRANSFERASE"/>
    <property type="match status" value="1"/>
</dbReference>
<gene>
    <name evidence="13" type="primary">B3GALT1_1</name>
    <name evidence="13" type="ORF">Bhyg_09059</name>
</gene>
<keyword evidence="8 11" id="KW-1133">Transmembrane helix</keyword>
<comment type="caution">
    <text evidence="13">The sequence shown here is derived from an EMBL/GenBank/DDBJ whole genome shotgun (WGS) entry which is preliminary data.</text>
</comment>
<keyword evidence="9" id="KW-0333">Golgi apparatus</keyword>
<dbReference type="Gene3D" id="3.90.550.50">
    <property type="match status" value="1"/>
</dbReference>
<comment type="similarity">
    <text evidence="3">Belongs to the histone H3 family.</text>
</comment>
<evidence type="ECO:0000256" key="9">
    <source>
        <dbReference type="ARBA" id="ARBA00023034"/>
    </source>
</evidence>
<evidence type="ECO:0000256" key="8">
    <source>
        <dbReference type="ARBA" id="ARBA00022989"/>
    </source>
</evidence>
<sequence length="612" mass="70745">RIQFNDEIILYTDDEDGDYLDSNENNRLIGVNDEFHHKIRRKEKKNCNACPTLGIVLMCILVSLYIFLYNVYTSNSPSRAVSISGWDRNTTRDTASYIFPSVNTTLIEPPNVCSDKLFVLVVVCSSAVNHDTRQAIRETWGNLTEFNYSFFAKMHKLFSGTYLNIKYKDWRNYSISENRSDYRHQDFAVKILFLVGQTPSNETQLKINTESETYGDVIQESFLDTYNNLTLKTVMMLKWVNKNCQHKTKFLMKCDDDTFVNIPNLLHILLGGTVPVYNATIQEYDQHSIQAKLGSNRLTQYKDLLLGLRFCNSKPIANISSKWYTPMYMYSGNIYPAYLSGTGYVMSMDVVEKLYRTSLSTPLFHLEDVYLTGICAKSANIKPRNHQLFSYQSYKNMCELKGMNLKRYELMNEVFFVFVNVYVFIVWDQIEMAPLNVPNPDGYKKPMARKSTTLGSLFKLNIRRLSINKARKSTTKGSLSNLDLTKLEINKARKSTTKSYLKTLDRTKQGITMHPKSHRRGVVALREIRYYQNSTKLIIPKAPFHRLIREITERLPNAKHFRYQHAAMEGLQEAAESYLVGVLKLANLLAIHAKRVSITSKDIRFATHLKFI</sequence>
<dbReference type="EMBL" id="WJQU01000002">
    <property type="protein sequence ID" value="KAJ6644093.1"/>
    <property type="molecule type" value="Genomic_DNA"/>
</dbReference>
<dbReference type="GO" id="GO:0030527">
    <property type="term" value="F:structural constituent of chromatin"/>
    <property type="evidence" value="ECO:0007669"/>
    <property type="project" value="InterPro"/>
</dbReference>
<feature type="non-terminal residue" evidence="13">
    <location>
        <position position="612"/>
    </location>
</feature>
<protein>
    <submittedName>
        <fullName evidence="13">Beta-1,3-galactosyltransferase 1</fullName>
    </submittedName>
</protein>
<evidence type="ECO:0000256" key="1">
    <source>
        <dbReference type="ARBA" id="ARBA00004323"/>
    </source>
</evidence>
<dbReference type="InterPro" id="IPR007125">
    <property type="entry name" value="H2A/H2B/H3"/>
</dbReference>
<dbReference type="GO" id="GO:0000139">
    <property type="term" value="C:Golgi membrane"/>
    <property type="evidence" value="ECO:0007669"/>
    <property type="project" value="UniProtKB-SubCell"/>
</dbReference>
<evidence type="ECO:0000259" key="12">
    <source>
        <dbReference type="Pfam" id="PF00125"/>
    </source>
</evidence>
<dbReference type="SMART" id="SM00428">
    <property type="entry name" value="H3"/>
    <property type="match status" value="1"/>
</dbReference>
<dbReference type="CDD" id="cd22911">
    <property type="entry name" value="HFD_H3"/>
    <property type="match status" value="1"/>
</dbReference>
<evidence type="ECO:0000256" key="6">
    <source>
        <dbReference type="ARBA" id="ARBA00022692"/>
    </source>
</evidence>
<evidence type="ECO:0000256" key="4">
    <source>
        <dbReference type="ARBA" id="ARBA00022676"/>
    </source>
</evidence>
<dbReference type="Proteomes" id="UP001151699">
    <property type="component" value="Chromosome B"/>
</dbReference>
<keyword evidence="4" id="KW-0328">Glycosyltransferase</keyword>
<evidence type="ECO:0000256" key="3">
    <source>
        <dbReference type="ARBA" id="ARBA00010343"/>
    </source>
</evidence>
<proteinExistence type="inferred from homology"/>
<comment type="subcellular location">
    <subcellularLocation>
        <location evidence="1">Golgi apparatus membrane</location>
        <topology evidence="1">Single-pass type II membrane protein</topology>
    </subcellularLocation>
</comment>
<feature type="transmembrane region" description="Helical" evidence="11">
    <location>
        <begin position="49"/>
        <end position="72"/>
    </location>
</feature>
<dbReference type="GO" id="GO:0016758">
    <property type="term" value="F:hexosyltransferase activity"/>
    <property type="evidence" value="ECO:0007669"/>
    <property type="project" value="InterPro"/>
</dbReference>
<dbReference type="SUPFAM" id="SSF47113">
    <property type="entry name" value="Histone-fold"/>
    <property type="match status" value="1"/>
</dbReference>
<comment type="similarity">
    <text evidence="2">Belongs to the glycosyltransferase 31 family.</text>
</comment>